<proteinExistence type="predicted"/>
<gene>
    <name evidence="2" type="ORF">HD556DRAFT_1435617</name>
</gene>
<reference evidence="2" key="1">
    <citation type="journal article" date="2020" name="New Phytol.">
        <title>Comparative genomics reveals dynamic genome evolution in host specialist ectomycorrhizal fungi.</title>
        <authorList>
            <person name="Lofgren L.A."/>
            <person name="Nguyen N.H."/>
            <person name="Vilgalys R."/>
            <person name="Ruytinx J."/>
            <person name="Liao H.L."/>
            <person name="Branco S."/>
            <person name="Kuo A."/>
            <person name="LaButti K."/>
            <person name="Lipzen A."/>
            <person name="Andreopoulos W."/>
            <person name="Pangilinan J."/>
            <person name="Riley R."/>
            <person name="Hundley H."/>
            <person name="Na H."/>
            <person name="Barry K."/>
            <person name="Grigoriev I.V."/>
            <person name="Stajich J.E."/>
            <person name="Kennedy P.G."/>
        </authorList>
    </citation>
    <scope>NUCLEOTIDE SEQUENCE</scope>
    <source>
        <strain evidence="2">S12</strain>
    </source>
</reference>
<evidence type="ECO:0000256" key="1">
    <source>
        <dbReference type="SAM" id="MobiDB-lite"/>
    </source>
</evidence>
<evidence type="ECO:0000313" key="2">
    <source>
        <dbReference type="EMBL" id="KAG1809886.1"/>
    </source>
</evidence>
<feature type="region of interest" description="Disordered" evidence="1">
    <location>
        <begin position="191"/>
        <end position="237"/>
    </location>
</feature>
<keyword evidence="3" id="KW-1185">Reference proteome</keyword>
<dbReference type="EMBL" id="JABBWE010000001">
    <property type="protein sequence ID" value="KAG1809886.1"/>
    <property type="molecule type" value="Genomic_DNA"/>
</dbReference>
<dbReference type="OrthoDB" id="10654446at2759"/>
<sequence>MDFNLTPQLNGLQGYQYPDPFSYNPAGPMQPDSPITAWRNECTSDENPIMSTTLPQTQESSLPSSFSNNANLFPAHDLSFTHVTPLLSLHQPFLPVPSLQPSLPLSLPCPALPLSSPSLPLSLPQPALPLSLAQPALPLSLPPLSLPQPALLLLLPQPALPLSLPQPALPLEADQDALVPNLEPLMSSEQIVRTKARRSGRPSARAKEVNEMGNVVPKKKRNSEQPSALELRKKTRK</sequence>
<organism evidence="2 3">
    <name type="scientific">Suillus plorans</name>
    <dbReference type="NCBI Taxonomy" id="116603"/>
    <lineage>
        <taxon>Eukaryota</taxon>
        <taxon>Fungi</taxon>
        <taxon>Dikarya</taxon>
        <taxon>Basidiomycota</taxon>
        <taxon>Agaricomycotina</taxon>
        <taxon>Agaricomycetes</taxon>
        <taxon>Agaricomycetidae</taxon>
        <taxon>Boletales</taxon>
        <taxon>Suillineae</taxon>
        <taxon>Suillaceae</taxon>
        <taxon>Suillus</taxon>
    </lineage>
</organism>
<protein>
    <submittedName>
        <fullName evidence="2">Uncharacterized protein</fullName>
    </submittedName>
</protein>
<dbReference type="Proteomes" id="UP000719766">
    <property type="component" value="Unassembled WGS sequence"/>
</dbReference>
<evidence type="ECO:0000313" key="3">
    <source>
        <dbReference type="Proteomes" id="UP000719766"/>
    </source>
</evidence>
<accession>A0A9P7J9K9</accession>
<dbReference type="AlphaFoldDB" id="A0A9P7J9K9"/>
<dbReference type="GeneID" id="64599221"/>
<name>A0A9P7J9K9_9AGAM</name>
<comment type="caution">
    <text evidence="2">The sequence shown here is derived from an EMBL/GenBank/DDBJ whole genome shotgun (WGS) entry which is preliminary data.</text>
</comment>
<dbReference type="RefSeq" id="XP_041167551.1">
    <property type="nucleotide sequence ID" value="XM_041305457.1"/>
</dbReference>